<evidence type="ECO:0000313" key="2">
    <source>
        <dbReference type="EMBL" id="JAH38880.1"/>
    </source>
</evidence>
<dbReference type="AlphaFoldDB" id="A0A0E9SDY1"/>
<evidence type="ECO:0000256" key="1">
    <source>
        <dbReference type="SAM" id="MobiDB-lite"/>
    </source>
</evidence>
<feature type="compositionally biased region" description="Basic and acidic residues" evidence="1">
    <location>
        <begin position="12"/>
        <end position="26"/>
    </location>
</feature>
<reference evidence="2" key="1">
    <citation type="submission" date="2014-11" db="EMBL/GenBank/DDBJ databases">
        <authorList>
            <person name="Amaro Gonzalez C."/>
        </authorList>
    </citation>
    <scope>NUCLEOTIDE SEQUENCE</scope>
</reference>
<reference evidence="2" key="2">
    <citation type="journal article" date="2015" name="Fish Shellfish Immunol.">
        <title>Early steps in the European eel (Anguilla anguilla)-Vibrio vulnificus interaction in the gills: Role of the RtxA13 toxin.</title>
        <authorList>
            <person name="Callol A."/>
            <person name="Pajuelo D."/>
            <person name="Ebbesson L."/>
            <person name="Teles M."/>
            <person name="MacKenzie S."/>
            <person name="Amaro C."/>
        </authorList>
    </citation>
    <scope>NUCLEOTIDE SEQUENCE</scope>
</reference>
<name>A0A0E9SDY1_ANGAN</name>
<accession>A0A0E9SDY1</accession>
<proteinExistence type="predicted"/>
<sequence length="32" mass="3912">MSLRDFEEEEEEKKQERQRETADHLTTDFNLG</sequence>
<feature type="region of interest" description="Disordered" evidence="1">
    <location>
        <begin position="1"/>
        <end position="32"/>
    </location>
</feature>
<dbReference type="EMBL" id="GBXM01069697">
    <property type="protein sequence ID" value="JAH38880.1"/>
    <property type="molecule type" value="Transcribed_RNA"/>
</dbReference>
<organism evidence="2">
    <name type="scientific">Anguilla anguilla</name>
    <name type="common">European freshwater eel</name>
    <name type="synonym">Muraena anguilla</name>
    <dbReference type="NCBI Taxonomy" id="7936"/>
    <lineage>
        <taxon>Eukaryota</taxon>
        <taxon>Metazoa</taxon>
        <taxon>Chordata</taxon>
        <taxon>Craniata</taxon>
        <taxon>Vertebrata</taxon>
        <taxon>Euteleostomi</taxon>
        <taxon>Actinopterygii</taxon>
        <taxon>Neopterygii</taxon>
        <taxon>Teleostei</taxon>
        <taxon>Anguilliformes</taxon>
        <taxon>Anguillidae</taxon>
        <taxon>Anguilla</taxon>
    </lineage>
</organism>
<protein>
    <submittedName>
        <fullName evidence="2">Uncharacterized protein</fullName>
    </submittedName>
</protein>
<feature type="compositionally biased region" description="Acidic residues" evidence="1">
    <location>
        <begin position="1"/>
        <end position="11"/>
    </location>
</feature>